<dbReference type="GO" id="GO:0008955">
    <property type="term" value="F:peptidoglycan glycosyltransferase activity"/>
    <property type="evidence" value="ECO:0007669"/>
    <property type="project" value="UniProtKB-EC"/>
</dbReference>
<dbReference type="InterPro" id="IPR009647">
    <property type="entry name" value="PBP_C"/>
</dbReference>
<dbReference type="InterPro" id="IPR050396">
    <property type="entry name" value="Glycosyltr_51/Transpeptidase"/>
</dbReference>
<evidence type="ECO:0000313" key="15">
    <source>
        <dbReference type="EMBL" id="KMO31023.1"/>
    </source>
</evidence>
<sequence>MALAGLTAGLALTASAGLWTVRAALPPLDLAAAEARSSIVLDRAGILLRPFATADGRWRLPLAPEAVDPRFLAMLTAYEDRRFRAHPGVDPAALLRAAGQWLAAGRIVSGASTLSMQVARLVEPRGERSLSAKLRQIARAVELERRLGKDGVLRLYLALAPYGGPIEGARAASLAYFGREPARLTLAEAALLVALPQAPEARRPDRFPEAARRARDRVLDIAAARGVVPAADAQAAKAEPVPHSRKPFPMLGPHAAEAALASQPARGVHRLTLDARLQARLEALAAERAAALGPGLSAAILVVDNATGEVRAQVGSAGYLDAARAGAIDMTAAIRSPGSALKPFVYALAFEAGLAHPETLIEDRPSRFGASYAPENFDLTFQGTVTARRALQLSLNVPAVELMEAVGPARFIARLRAAGASIVLPRDAAPGLPVALGGLGITLADLARLYAGLARGGSVPALRRRLDGPAEPEAVLPRITEPVAAWYVADSLRGTPPPESALPNRLAYKTGTSYGYRDAWAVGFDRRVTVAVWLGRPDGAGVPGLVGRVAAAPLLFDAFARTGAEPEPVARPRDALVATTGTLPPPLRRLRREAAGPADRLRIAYPPDGARIDLGAAEGAPAGLALKALGGSPPLTWLVGGLPVTESDRRQAEWQPDGAGFVRISVLDAAGASDSVMVRIE</sequence>
<dbReference type="SUPFAM" id="SSF53955">
    <property type="entry name" value="Lysozyme-like"/>
    <property type="match status" value="1"/>
</dbReference>
<comment type="similarity">
    <text evidence="2">In the C-terminal section; belongs to the transpeptidase family.</text>
</comment>
<evidence type="ECO:0000256" key="9">
    <source>
        <dbReference type="ARBA" id="ARBA00023268"/>
    </source>
</evidence>
<dbReference type="Pfam" id="PF00912">
    <property type="entry name" value="Transgly"/>
    <property type="match status" value="1"/>
</dbReference>
<protein>
    <recommendedName>
        <fullName evidence="10">peptidoglycan glycosyltransferase</fullName>
        <ecNumber evidence="10">2.4.99.28</ecNumber>
    </recommendedName>
</protein>
<dbReference type="InterPro" id="IPR001264">
    <property type="entry name" value="Glyco_trans_51"/>
</dbReference>
<dbReference type="PATRIC" id="fig|298794.3.peg.3269"/>
<feature type="domain" description="Penicillin-binding protein transpeptidase" evidence="12">
    <location>
        <begin position="299"/>
        <end position="516"/>
    </location>
</feature>
<reference evidence="15 16" key="1">
    <citation type="submission" date="2015-03" db="EMBL/GenBank/DDBJ databases">
        <title>Genome sequencing of Methylobacterium variabile DSM 16961.</title>
        <authorList>
            <person name="Chaudhry V."/>
            <person name="Patil P.B."/>
        </authorList>
    </citation>
    <scope>NUCLEOTIDE SEQUENCE [LARGE SCALE GENOMIC DNA]</scope>
    <source>
        <strain evidence="15 16">DSM 16961</strain>
    </source>
</reference>
<evidence type="ECO:0000256" key="7">
    <source>
        <dbReference type="ARBA" id="ARBA00022679"/>
    </source>
</evidence>
<evidence type="ECO:0000313" key="16">
    <source>
        <dbReference type="Proteomes" id="UP000035955"/>
    </source>
</evidence>
<evidence type="ECO:0000256" key="11">
    <source>
        <dbReference type="ARBA" id="ARBA00049902"/>
    </source>
</evidence>
<comment type="pathway">
    <text evidence="1">Cell wall biogenesis; peptidoglycan biosynthesis.</text>
</comment>
<dbReference type="EC" id="2.4.99.28" evidence="10"/>
<dbReference type="AlphaFoldDB" id="A0A0J6SCH3"/>
<gene>
    <name evidence="15" type="ORF">VQ02_27120</name>
</gene>
<keyword evidence="16" id="KW-1185">Reference proteome</keyword>
<dbReference type="InterPro" id="IPR036950">
    <property type="entry name" value="PBP_transglycosylase"/>
</dbReference>
<organism evidence="15 16">
    <name type="scientific">Methylobacterium variabile</name>
    <dbReference type="NCBI Taxonomy" id="298794"/>
    <lineage>
        <taxon>Bacteria</taxon>
        <taxon>Pseudomonadati</taxon>
        <taxon>Pseudomonadota</taxon>
        <taxon>Alphaproteobacteria</taxon>
        <taxon>Hyphomicrobiales</taxon>
        <taxon>Methylobacteriaceae</taxon>
        <taxon>Methylobacterium</taxon>
    </lineage>
</organism>
<dbReference type="Gene3D" id="1.10.3810.10">
    <property type="entry name" value="Biosynthetic peptidoglycan transglycosylase-like"/>
    <property type="match status" value="1"/>
</dbReference>
<evidence type="ECO:0000256" key="2">
    <source>
        <dbReference type="ARBA" id="ARBA00007090"/>
    </source>
</evidence>
<evidence type="ECO:0000256" key="6">
    <source>
        <dbReference type="ARBA" id="ARBA00022676"/>
    </source>
</evidence>
<dbReference type="PANTHER" id="PTHR32282">
    <property type="entry name" value="BINDING PROTEIN TRANSPEPTIDASE, PUTATIVE-RELATED"/>
    <property type="match status" value="1"/>
</dbReference>
<keyword evidence="8" id="KW-0378">Hydrolase</keyword>
<proteinExistence type="inferred from homology"/>
<evidence type="ECO:0000256" key="3">
    <source>
        <dbReference type="ARBA" id="ARBA00007739"/>
    </source>
</evidence>
<dbReference type="Gene3D" id="3.40.710.10">
    <property type="entry name" value="DD-peptidase/beta-lactamase superfamily"/>
    <property type="match status" value="1"/>
</dbReference>
<keyword evidence="6" id="KW-0328">Glycosyltransferase</keyword>
<keyword evidence="4" id="KW-0121">Carboxypeptidase</keyword>
<comment type="caution">
    <text evidence="15">The sequence shown here is derived from an EMBL/GenBank/DDBJ whole genome shotgun (WGS) entry which is preliminary data.</text>
</comment>
<dbReference type="GO" id="GO:0008658">
    <property type="term" value="F:penicillin binding"/>
    <property type="evidence" value="ECO:0007669"/>
    <property type="project" value="InterPro"/>
</dbReference>
<keyword evidence="9" id="KW-0511">Multifunctional enzyme</keyword>
<accession>A0A0J6SCH3</accession>
<comment type="similarity">
    <text evidence="3">In the N-terminal section; belongs to the glycosyltransferase 51 family.</text>
</comment>
<dbReference type="EMBL" id="LABY01000211">
    <property type="protein sequence ID" value="KMO31023.1"/>
    <property type="molecule type" value="Genomic_DNA"/>
</dbReference>
<evidence type="ECO:0000256" key="4">
    <source>
        <dbReference type="ARBA" id="ARBA00022645"/>
    </source>
</evidence>
<dbReference type="Pfam" id="PF00905">
    <property type="entry name" value="Transpeptidase"/>
    <property type="match status" value="1"/>
</dbReference>
<keyword evidence="7" id="KW-0808">Transferase</keyword>
<feature type="domain" description="Penicillin-binding C-terminal" evidence="14">
    <location>
        <begin position="597"/>
        <end position="678"/>
    </location>
</feature>
<dbReference type="InterPro" id="IPR001460">
    <property type="entry name" value="PCN-bd_Tpept"/>
</dbReference>
<dbReference type="InterPro" id="IPR012338">
    <property type="entry name" value="Beta-lactam/transpept-like"/>
</dbReference>
<dbReference type="GO" id="GO:0006508">
    <property type="term" value="P:proteolysis"/>
    <property type="evidence" value="ECO:0007669"/>
    <property type="project" value="UniProtKB-KW"/>
</dbReference>
<dbReference type="NCBIfam" id="TIGR02073">
    <property type="entry name" value="PBP_1c"/>
    <property type="match status" value="1"/>
</dbReference>
<dbReference type="GO" id="GO:0004180">
    <property type="term" value="F:carboxypeptidase activity"/>
    <property type="evidence" value="ECO:0007669"/>
    <property type="project" value="UniProtKB-KW"/>
</dbReference>
<dbReference type="GO" id="GO:0030288">
    <property type="term" value="C:outer membrane-bounded periplasmic space"/>
    <property type="evidence" value="ECO:0007669"/>
    <property type="project" value="TreeGrafter"/>
</dbReference>
<evidence type="ECO:0000259" key="12">
    <source>
        <dbReference type="Pfam" id="PF00905"/>
    </source>
</evidence>
<name>A0A0J6SCH3_9HYPH</name>
<dbReference type="GO" id="GO:0009252">
    <property type="term" value="P:peptidoglycan biosynthetic process"/>
    <property type="evidence" value="ECO:0007669"/>
    <property type="project" value="UniProtKB-UniPathway"/>
</dbReference>
<feature type="domain" description="Glycosyl transferase family 51" evidence="13">
    <location>
        <begin position="56"/>
        <end position="220"/>
    </location>
</feature>
<evidence type="ECO:0000259" key="13">
    <source>
        <dbReference type="Pfam" id="PF00912"/>
    </source>
</evidence>
<dbReference type="UniPathway" id="UPA00219"/>
<dbReference type="InterPro" id="IPR023346">
    <property type="entry name" value="Lysozyme-like_dom_sf"/>
</dbReference>
<evidence type="ECO:0000256" key="5">
    <source>
        <dbReference type="ARBA" id="ARBA00022670"/>
    </source>
</evidence>
<dbReference type="InterPro" id="IPR011815">
    <property type="entry name" value="PBP_1c"/>
</dbReference>
<evidence type="ECO:0000256" key="10">
    <source>
        <dbReference type="ARBA" id="ARBA00044770"/>
    </source>
</evidence>
<dbReference type="PANTHER" id="PTHR32282:SF15">
    <property type="entry name" value="PENICILLIN-BINDING PROTEIN 1C"/>
    <property type="match status" value="1"/>
</dbReference>
<evidence type="ECO:0000256" key="1">
    <source>
        <dbReference type="ARBA" id="ARBA00004752"/>
    </source>
</evidence>
<evidence type="ECO:0000256" key="8">
    <source>
        <dbReference type="ARBA" id="ARBA00022801"/>
    </source>
</evidence>
<dbReference type="Pfam" id="PF06832">
    <property type="entry name" value="BiPBP_C"/>
    <property type="match status" value="1"/>
</dbReference>
<dbReference type="Proteomes" id="UP000035955">
    <property type="component" value="Unassembled WGS sequence"/>
</dbReference>
<comment type="catalytic activity">
    <reaction evidence="11">
        <text>[GlcNAc-(1-&gt;4)-Mur2Ac(oyl-L-Ala-gamma-D-Glu-L-Lys-D-Ala-D-Ala)](n)-di-trans,octa-cis-undecaprenyl diphosphate + beta-D-GlcNAc-(1-&gt;4)-Mur2Ac(oyl-L-Ala-gamma-D-Glu-L-Lys-D-Ala-D-Ala)-di-trans,octa-cis-undecaprenyl diphosphate = [GlcNAc-(1-&gt;4)-Mur2Ac(oyl-L-Ala-gamma-D-Glu-L-Lys-D-Ala-D-Ala)](n+1)-di-trans,octa-cis-undecaprenyl diphosphate + di-trans,octa-cis-undecaprenyl diphosphate + H(+)</text>
        <dbReference type="Rhea" id="RHEA:23708"/>
        <dbReference type="Rhea" id="RHEA-COMP:9602"/>
        <dbReference type="Rhea" id="RHEA-COMP:9603"/>
        <dbReference type="ChEBI" id="CHEBI:15378"/>
        <dbReference type="ChEBI" id="CHEBI:58405"/>
        <dbReference type="ChEBI" id="CHEBI:60033"/>
        <dbReference type="ChEBI" id="CHEBI:78435"/>
        <dbReference type="EC" id="2.4.99.28"/>
    </reaction>
</comment>
<dbReference type="SUPFAM" id="SSF56601">
    <property type="entry name" value="beta-lactamase/transpeptidase-like"/>
    <property type="match status" value="1"/>
</dbReference>
<evidence type="ECO:0000259" key="14">
    <source>
        <dbReference type="Pfam" id="PF06832"/>
    </source>
</evidence>
<keyword evidence="5" id="KW-0645">Protease</keyword>